<keyword evidence="5" id="KW-0375">Hydrogen ion transport</keyword>
<dbReference type="SUPFAM" id="SSF52943">
    <property type="entry name" value="ATP synthase (F1-ATPase), gamma subunit"/>
    <property type="match status" value="1"/>
</dbReference>
<dbReference type="KEGG" id="crr:CRDco_0080"/>
<proteinExistence type="inferred from homology"/>
<keyword evidence="9" id="KW-0066">ATP synthesis</keyword>
<evidence type="ECO:0000256" key="3">
    <source>
        <dbReference type="ARBA" id="ARBA00007681"/>
    </source>
</evidence>
<keyword evidence="7" id="KW-0472">Membrane</keyword>
<comment type="similarity">
    <text evidence="3">Belongs to the ATPase gamma chain family.</text>
</comment>
<evidence type="ECO:0000256" key="8">
    <source>
        <dbReference type="ARBA" id="ARBA00023196"/>
    </source>
</evidence>
<reference evidence="10 11" key="1">
    <citation type="journal article" date="2020" name="Genome Biol. Evol.">
        <title>Comparative Genomics Underlines Multiple Roles of Profftella, an Obligate Symbiont of Psyllids: Providing Toxins, Vitamins, and Carotenoids.</title>
        <authorList>
            <person name="Nakabachi A."/>
            <person name="Piel J."/>
            <person name="Malenovsky I."/>
            <person name="Hirose Y."/>
        </authorList>
    </citation>
    <scope>NUCLEOTIDE SEQUENCE [LARGE SCALE GENOMIC DNA]</scope>
    <source>
        <strain evidence="10 11">Dco</strain>
    </source>
</reference>
<dbReference type="InterPro" id="IPR000131">
    <property type="entry name" value="ATP_synth_F1_gsu"/>
</dbReference>
<dbReference type="PANTHER" id="PTHR11693:SF22">
    <property type="entry name" value="ATP SYNTHASE SUBUNIT GAMMA, MITOCHONDRIAL"/>
    <property type="match status" value="1"/>
</dbReference>
<dbReference type="InterPro" id="IPR035968">
    <property type="entry name" value="ATP_synth_F1_ATPase_gsu"/>
</dbReference>
<evidence type="ECO:0000256" key="7">
    <source>
        <dbReference type="ARBA" id="ARBA00023136"/>
    </source>
</evidence>
<keyword evidence="6" id="KW-0406">Ion transport</keyword>
<dbReference type="PRINTS" id="PR00126">
    <property type="entry name" value="ATPASEGAMMA"/>
</dbReference>
<evidence type="ECO:0000256" key="5">
    <source>
        <dbReference type="ARBA" id="ARBA00022781"/>
    </source>
</evidence>
<evidence type="ECO:0000256" key="6">
    <source>
        <dbReference type="ARBA" id="ARBA00023065"/>
    </source>
</evidence>
<evidence type="ECO:0000256" key="9">
    <source>
        <dbReference type="ARBA" id="ARBA00023310"/>
    </source>
</evidence>
<keyword evidence="11" id="KW-1185">Reference proteome</keyword>
<comment type="function">
    <text evidence="1">Produces ATP from ADP in the presence of a proton gradient across the membrane. The gamma chain is believed to be important in regulating ATPase activity and the flow of protons through the CF(0) complex.</text>
</comment>
<keyword evidence="4" id="KW-0813">Transport</keyword>
<dbReference type="RefSeq" id="WP_201329514.1">
    <property type="nucleotide sequence ID" value="NZ_AP023214.1"/>
</dbReference>
<evidence type="ECO:0000256" key="2">
    <source>
        <dbReference type="ARBA" id="ARBA00004170"/>
    </source>
</evidence>
<evidence type="ECO:0000313" key="11">
    <source>
        <dbReference type="Proteomes" id="UP000595596"/>
    </source>
</evidence>
<evidence type="ECO:0000313" key="10">
    <source>
        <dbReference type="EMBL" id="BCG49225.1"/>
    </source>
</evidence>
<dbReference type="AlphaFoldDB" id="A0A7R6W0A1"/>
<name>A0A7R6W0A1_CARRU</name>
<comment type="subcellular location">
    <subcellularLocation>
        <location evidence="2">Membrane</location>
        <topology evidence="2">Peripheral membrane protein</topology>
    </subcellularLocation>
</comment>
<gene>
    <name evidence="10" type="primary">atpG</name>
    <name evidence="10" type="ORF">CRDco_0080</name>
</gene>
<dbReference type="GO" id="GO:0045259">
    <property type="term" value="C:proton-transporting ATP synthase complex"/>
    <property type="evidence" value="ECO:0007669"/>
    <property type="project" value="UniProtKB-KW"/>
</dbReference>
<dbReference type="Pfam" id="PF00231">
    <property type="entry name" value="ATP-synt"/>
    <property type="match status" value="1"/>
</dbReference>
<dbReference type="Gene3D" id="1.10.287.80">
    <property type="entry name" value="ATP synthase, gamma subunit, helix hairpin domain"/>
    <property type="match status" value="1"/>
</dbReference>
<dbReference type="Gene3D" id="3.40.1380.10">
    <property type="match status" value="1"/>
</dbReference>
<evidence type="ECO:0000256" key="1">
    <source>
        <dbReference type="ARBA" id="ARBA00003456"/>
    </source>
</evidence>
<dbReference type="Proteomes" id="UP000595596">
    <property type="component" value="Chromosome"/>
</dbReference>
<organism evidence="10 11">
    <name type="scientific">Candidatus Carsonella ruddii</name>
    <name type="common">Diaphorina cf. continua</name>
    <dbReference type="NCBI Taxonomy" id="2661587"/>
    <lineage>
        <taxon>Bacteria</taxon>
        <taxon>Pseudomonadati</taxon>
        <taxon>Pseudomonadota</taxon>
        <taxon>Gammaproteobacteria</taxon>
        <taxon>Oceanospirillales</taxon>
        <taxon>Halomonadaceae</taxon>
        <taxon>Zymobacter group</taxon>
        <taxon>Candidatus Carsonella</taxon>
    </lineage>
</organism>
<dbReference type="PANTHER" id="PTHR11693">
    <property type="entry name" value="ATP SYNTHASE GAMMA CHAIN"/>
    <property type="match status" value="1"/>
</dbReference>
<accession>A0A7R6W0A1</accession>
<protein>
    <submittedName>
        <fullName evidence="10">F0F1 ATP synthase subunit gamma</fullName>
    </submittedName>
</protein>
<sequence length="250" mass="29819">MNIKEMKIQINILTNINKITNTMSMISFSKMGIISKRCKILNNLYKETRKIILENYIIKNNKINCCILITTNKGFCGSINNESIKFFLKFVKNNKNLDLIIIGKKAIDFFEKKNIYIKKKIIFNEKTDIFFSKDIIELLKSYKNIFFISSKIINNSIKSIKTELFIKKKKYFYEKKNLNYRFLLEKYINYSLKHLFYENYHCELKSRMITMKSAADSSKKIIKNMNIIKNKIRQFKVTQEMLEIINGSYL</sequence>
<dbReference type="GO" id="GO:0046933">
    <property type="term" value="F:proton-transporting ATP synthase activity, rotational mechanism"/>
    <property type="evidence" value="ECO:0007669"/>
    <property type="project" value="InterPro"/>
</dbReference>
<evidence type="ECO:0000256" key="4">
    <source>
        <dbReference type="ARBA" id="ARBA00022448"/>
    </source>
</evidence>
<dbReference type="EMBL" id="AP023214">
    <property type="protein sequence ID" value="BCG49225.1"/>
    <property type="molecule type" value="Genomic_DNA"/>
</dbReference>
<keyword evidence="8" id="KW-0139">CF(1)</keyword>